<evidence type="ECO:0000313" key="1">
    <source>
        <dbReference type="EMBL" id="SDQ95986.1"/>
    </source>
</evidence>
<name>A0A1H1F6E3_9ACTN</name>
<dbReference type="Proteomes" id="UP000183053">
    <property type="component" value="Unassembled WGS sequence"/>
</dbReference>
<dbReference type="RefSeq" id="WP_156483203.1">
    <property type="nucleotide sequence ID" value="NZ_AP025457.1"/>
</dbReference>
<organism evidence="1 2">
    <name type="scientific">Tsukamurella pulmonis</name>
    <dbReference type="NCBI Taxonomy" id="47312"/>
    <lineage>
        <taxon>Bacteria</taxon>
        <taxon>Bacillati</taxon>
        <taxon>Actinomycetota</taxon>
        <taxon>Actinomycetes</taxon>
        <taxon>Mycobacteriales</taxon>
        <taxon>Tsukamurellaceae</taxon>
        <taxon>Tsukamurella</taxon>
    </lineage>
</organism>
<reference evidence="2" key="1">
    <citation type="submission" date="2016-10" db="EMBL/GenBank/DDBJ databases">
        <authorList>
            <person name="Varghese N."/>
            <person name="Submissions S."/>
        </authorList>
    </citation>
    <scope>NUCLEOTIDE SEQUENCE [LARGE SCALE GENOMIC DNA]</scope>
    <source>
        <strain evidence="2">DSM 44142</strain>
    </source>
</reference>
<sequence length="51" mass="5209">MCRTQPTRSVGASITLCSTLIGVGPAKVEPGYADLAVERLATTAVCDCGPQ</sequence>
<dbReference type="STRING" id="47312.SAMN04489765_2519"/>
<dbReference type="EMBL" id="FNLF01000002">
    <property type="protein sequence ID" value="SDQ95986.1"/>
    <property type="molecule type" value="Genomic_DNA"/>
</dbReference>
<keyword evidence="2" id="KW-1185">Reference proteome</keyword>
<dbReference type="AlphaFoldDB" id="A0A1H1F6E3"/>
<protein>
    <submittedName>
        <fullName evidence="1">Uncharacterized protein</fullName>
    </submittedName>
</protein>
<gene>
    <name evidence="1" type="ORF">SAMN04489765_2519</name>
</gene>
<accession>A0A1H1F6E3</accession>
<proteinExistence type="predicted"/>
<evidence type="ECO:0000313" key="2">
    <source>
        <dbReference type="Proteomes" id="UP000183053"/>
    </source>
</evidence>